<keyword evidence="3" id="KW-1185">Reference proteome</keyword>
<dbReference type="AlphaFoldDB" id="A0A117PYX6"/>
<dbReference type="SUPFAM" id="SSF55298">
    <property type="entry name" value="YjgF-like"/>
    <property type="match status" value="1"/>
</dbReference>
<dbReference type="CDD" id="cd02199">
    <property type="entry name" value="YjgF_YER057c_UK114_like_1"/>
    <property type="match status" value="1"/>
</dbReference>
<comment type="caution">
    <text evidence="2">The sequence shown here is derived from an EMBL/GenBank/DDBJ whole genome shotgun (WGS) entry which is preliminary data.</text>
</comment>
<evidence type="ECO:0000259" key="1">
    <source>
        <dbReference type="Pfam" id="PF14588"/>
    </source>
</evidence>
<accession>A0A117PYX6</accession>
<dbReference type="InterPro" id="IPR035959">
    <property type="entry name" value="RutC-like_sf"/>
</dbReference>
<reference evidence="2 3" key="1">
    <citation type="submission" date="2015-10" db="EMBL/GenBank/DDBJ databases">
        <title>Draft genome sequence of Streptomyces yokosukanensis DSM 40224, type strain for the species Streptomyces yokosukanensis.</title>
        <authorList>
            <person name="Ruckert C."/>
            <person name="Winkler A."/>
            <person name="Kalinowski J."/>
            <person name="Kampfer P."/>
            <person name="Glaeser S."/>
        </authorList>
    </citation>
    <scope>NUCLEOTIDE SEQUENCE [LARGE SCALE GENOMIC DNA]</scope>
    <source>
        <strain evidence="2 3">DSM 40224</strain>
    </source>
</reference>
<dbReference type="STRING" id="67386.AQI95_37275"/>
<gene>
    <name evidence="2" type="ORF">AQI95_37275</name>
</gene>
<feature type="domain" description="Endoribonuclease L-PSP/chorismate mutase-like" evidence="1">
    <location>
        <begin position="7"/>
        <end position="134"/>
    </location>
</feature>
<dbReference type="OrthoDB" id="9806229at2"/>
<dbReference type="InterPro" id="IPR013813">
    <property type="entry name" value="Endoribo_LPSP/chorism_mut-like"/>
</dbReference>
<dbReference type="RefSeq" id="WP_067134710.1">
    <property type="nucleotide sequence ID" value="NZ_JBFACD010000026.1"/>
</dbReference>
<dbReference type="EMBL" id="LMWN01000060">
    <property type="protein sequence ID" value="KUM99875.1"/>
    <property type="molecule type" value="Genomic_DNA"/>
</dbReference>
<dbReference type="Proteomes" id="UP000053127">
    <property type="component" value="Unassembled WGS sequence"/>
</dbReference>
<sequence length="156" mass="16751">MGQVSRRLQELGLTLPPLLPKLANYVPTKTVGELVFVSGHGPLNPDGSVKYRGRLGADFTVDEGKEAARLVTLNILSALQAELGDLDRIREFVKLLVMVQSAPEFQEQHVVAEGASDLLVDVFGPERGSHARSAVGMISLPFGIAVEIEAVVRIAP</sequence>
<evidence type="ECO:0000313" key="3">
    <source>
        <dbReference type="Proteomes" id="UP000053127"/>
    </source>
</evidence>
<name>A0A117PYX6_9ACTN</name>
<organism evidence="2 3">
    <name type="scientific">Streptomyces yokosukanensis</name>
    <dbReference type="NCBI Taxonomy" id="67386"/>
    <lineage>
        <taxon>Bacteria</taxon>
        <taxon>Bacillati</taxon>
        <taxon>Actinomycetota</taxon>
        <taxon>Actinomycetes</taxon>
        <taxon>Kitasatosporales</taxon>
        <taxon>Streptomycetaceae</taxon>
        <taxon>Streptomyces</taxon>
    </lineage>
</organism>
<dbReference type="PANTHER" id="PTHR43760:SF1">
    <property type="entry name" value="ENDORIBONUCLEASE L-PSP_CHORISMATE MUTASE-LIKE DOMAIN-CONTAINING PROTEIN"/>
    <property type="match status" value="1"/>
</dbReference>
<dbReference type="Gene3D" id="3.30.1330.40">
    <property type="entry name" value="RutC-like"/>
    <property type="match status" value="1"/>
</dbReference>
<proteinExistence type="predicted"/>
<evidence type="ECO:0000313" key="2">
    <source>
        <dbReference type="EMBL" id="KUM99875.1"/>
    </source>
</evidence>
<protein>
    <recommendedName>
        <fullName evidence="1">Endoribonuclease L-PSP/chorismate mutase-like domain-containing protein</fullName>
    </recommendedName>
</protein>
<dbReference type="Pfam" id="PF14588">
    <property type="entry name" value="YjgF_endoribonc"/>
    <property type="match status" value="1"/>
</dbReference>
<dbReference type="PANTHER" id="PTHR43760">
    <property type="entry name" value="ENDORIBONUCLEASE-RELATED"/>
    <property type="match status" value="1"/>
</dbReference>